<evidence type="ECO:0000313" key="4">
    <source>
        <dbReference type="Proteomes" id="UP000295172"/>
    </source>
</evidence>
<feature type="compositionally biased region" description="Acidic residues" evidence="1">
    <location>
        <begin position="21"/>
        <end position="31"/>
    </location>
</feature>
<proteinExistence type="predicted"/>
<dbReference type="RefSeq" id="WP_132323501.1">
    <property type="nucleotide sequence ID" value="NZ_SMKR01000108.1"/>
</dbReference>
<evidence type="ECO:0000256" key="1">
    <source>
        <dbReference type="SAM" id="MobiDB-lite"/>
    </source>
</evidence>
<dbReference type="OrthoDB" id="3212066at2"/>
<dbReference type="Proteomes" id="UP000295172">
    <property type="component" value="Unassembled WGS sequence"/>
</dbReference>
<evidence type="ECO:0000313" key="3">
    <source>
        <dbReference type="EMBL" id="TDD19970.1"/>
    </source>
</evidence>
<dbReference type="Pfam" id="PF18970">
    <property type="entry name" value="DUF5709"/>
    <property type="match status" value="1"/>
</dbReference>
<feature type="compositionally biased region" description="Basic and acidic residues" evidence="1">
    <location>
        <begin position="139"/>
        <end position="149"/>
    </location>
</feature>
<accession>A0A4R4WS26</accession>
<dbReference type="EMBL" id="SMKR01000108">
    <property type="protein sequence ID" value="TDD19970.1"/>
    <property type="molecule type" value="Genomic_DNA"/>
</dbReference>
<evidence type="ECO:0000259" key="2">
    <source>
        <dbReference type="Pfam" id="PF18970"/>
    </source>
</evidence>
<sequence length="176" mass="17969">MDDPQTRPVSDPEREGLPGTADDDSSAYDDVDSARIADGPDPAALPADRPMASLDYGTTPAEARTPEPLDDRLDREEPDVTPDTGAANGSPDDDPGSTGITAAEQLPATDDPTELPADELVDSDESSSGADDGSAGRLLRPDEGAHPDEEGTEVAADTGASGGGLSAEEAAMHLDE</sequence>
<gene>
    <name evidence="3" type="ORF">E1218_23070</name>
</gene>
<feature type="compositionally biased region" description="Acidic residues" evidence="1">
    <location>
        <begin position="111"/>
        <end position="125"/>
    </location>
</feature>
<dbReference type="AlphaFoldDB" id="A0A4R4WS26"/>
<keyword evidence="4" id="KW-1185">Reference proteome</keyword>
<feature type="compositionally biased region" description="Low complexity" evidence="1">
    <location>
        <begin position="126"/>
        <end position="136"/>
    </location>
</feature>
<dbReference type="InterPro" id="IPR043763">
    <property type="entry name" value="DUF5709"/>
</dbReference>
<name>A0A4R4WS26_9ACTN</name>
<feature type="region of interest" description="Disordered" evidence="1">
    <location>
        <begin position="1"/>
        <end position="176"/>
    </location>
</feature>
<reference evidence="3 4" key="1">
    <citation type="submission" date="2019-02" db="EMBL/GenBank/DDBJ databases">
        <title>Draft genome sequences of novel Actinobacteria.</title>
        <authorList>
            <person name="Sahin N."/>
            <person name="Ay H."/>
            <person name="Saygin H."/>
        </authorList>
    </citation>
    <scope>NUCLEOTIDE SEQUENCE [LARGE SCALE GENOMIC DNA]</scope>
    <source>
        <strain evidence="3 4">16K104</strain>
    </source>
</reference>
<feature type="compositionally biased region" description="Low complexity" evidence="1">
    <location>
        <begin position="37"/>
        <end position="52"/>
    </location>
</feature>
<organism evidence="3 4">
    <name type="scientific">Kribbella turkmenica</name>
    <dbReference type="NCBI Taxonomy" id="2530375"/>
    <lineage>
        <taxon>Bacteria</taxon>
        <taxon>Bacillati</taxon>
        <taxon>Actinomycetota</taxon>
        <taxon>Actinomycetes</taxon>
        <taxon>Propionibacteriales</taxon>
        <taxon>Kribbellaceae</taxon>
        <taxon>Kribbella</taxon>
    </lineage>
</organism>
<feature type="compositionally biased region" description="Basic and acidic residues" evidence="1">
    <location>
        <begin position="64"/>
        <end position="75"/>
    </location>
</feature>
<comment type="caution">
    <text evidence="3">The sequence shown here is derived from an EMBL/GenBank/DDBJ whole genome shotgun (WGS) entry which is preliminary data.</text>
</comment>
<feature type="domain" description="DUF5709" evidence="2">
    <location>
        <begin position="131"/>
        <end position="175"/>
    </location>
</feature>
<protein>
    <recommendedName>
        <fullName evidence="2">DUF5709 domain-containing protein</fullName>
    </recommendedName>
</protein>